<dbReference type="AlphaFoldDB" id="A0A812RC20"/>
<proteinExistence type="predicted"/>
<evidence type="ECO:0000313" key="2">
    <source>
        <dbReference type="Proteomes" id="UP000604046"/>
    </source>
</evidence>
<sequence>MLVDTPWHRQAHVSVPLRNSSGEHLPYFEGDAKTPNSMGMQRAQTYDAACGWVTRTELPTGSGQLSAFVPPLKSGFATKSDAMEYRAGFLFSGLAADGCIVSVCT</sequence>
<name>A0A812RC20_9DINO</name>
<organism evidence="1 2">
    <name type="scientific">Symbiodinium natans</name>
    <dbReference type="NCBI Taxonomy" id="878477"/>
    <lineage>
        <taxon>Eukaryota</taxon>
        <taxon>Sar</taxon>
        <taxon>Alveolata</taxon>
        <taxon>Dinophyceae</taxon>
        <taxon>Suessiales</taxon>
        <taxon>Symbiodiniaceae</taxon>
        <taxon>Symbiodinium</taxon>
    </lineage>
</organism>
<gene>
    <name evidence="1" type="ORF">SNAT2548_LOCUS23359</name>
</gene>
<dbReference type="EMBL" id="CAJNDS010002319">
    <property type="protein sequence ID" value="CAE7429737.1"/>
    <property type="molecule type" value="Genomic_DNA"/>
</dbReference>
<comment type="caution">
    <text evidence="1">The sequence shown here is derived from an EMBL/GenBank/DDBJ whole genome shotgun (WGS) entry which is preliminary data.</text>
</comment>
<accession>A0A812RC20</accession>
<keyword evidence="2" id="KW-1185">Reference proteome</keyword>
<evidence type="ECO:0000313" key="1">
    <source>
        <dbReference type="EMBL" id="CAE7429737.1"/>
    </source>
</evidence>
<reference evidence="1" key="1">
    <citation type="submission" date="2021-02" db="EMBL/GenBank/DDBJ databases">
        <authorList>
            <person name="Dougan E. K."/>
            <person name="Rhodes N."/>
            <person name="Thang M."/>
            <person name="Chan C."/>
        </authorList>
    </citation>
    <scope>NUCLEOTIDE SEQUENCE</scope>
</reference>
<dbReference type="Proteomes" id="UP000604046">
    <property type="component" value="Unassembled WGS sequence"/>
</dbReference>
<protein>
    <submittedName>
        <fullName evidence="1">Uncharacterized protein</fullName>
    </submittedName>
</protein>